<comment type="caution">
    <text evidence="2">The sequence shown here is derived from an EMBL/GenBank/DDBJ whole genome shotgun (WGS) entry which is preliminary data.</text>
</comment>
<protein>
    <submittedName>
        <fullName evidence="2">Uncharacterized protein</fullName>
    </submittedName>
</protein>
<accession>A0AAD7FF75</accession>
<dbReference type="AlphaFoldDB" id="A0AAD7FF75"/>
<dbReference type="Proteomes" id="UP001221142">
    <property type="component" value="Unassembled WGS sequence"/>
</dbReference>
<dbReference type="EMBL" id="JARKIF010000017">
    <property type="protein sequence ID" value="KAJ7620449.1"/>
    <property type="molecule type" value="Genomic_DNA"/>
</dbReference>
<feature type="compositionally biased region" description="Basic residues" evidence="1">
    <location>
        <begin position="115"/>
        <end position="128"/>
    </location>
</feature>
<feature type="compositionally biased region" description="Basic and acidic residues" evidence="1">
    <location>
        <begin position="73"/>
        <end position="86"/>
    </location>
</feature>
<name>A0AAD7FF75_9AGAR</name>
<gene>
    <name evidence="2" type="ORF">FB45DRAFT_871476</name>
</gene>
<sequence>MEYLESKGPTIFRDASGAEIMRGPQWVILTRARQRLAVVPVPHPQGLDLRNNRVSINGTEERFIYIGPTHSSEASRDPIPGEERTSWRTPEAFAFIAHGSPSEVESETEDAPKPKGGKNKGKKKRGSRKREASDDSEEEDSRPPGKRRATEQRVFSMKFPSILTDELANEMDNDQDLAGTLDELGYGFGPDLSASHAATAPSPFSLFGDESSASHFEYSTFDDAAIDNFGLGSSSKSIHRSSAQASSSRRFPRLTAPSFIDSAPIDLTRSPSPAVDATRAVTPERAVTPVNLASLIPAV</sequence>
<evidence type="ECO:0000313" key="3">
    <source>
        <dbReference type="Proteomes" id="UP001221142"/>
    </source>
</evidence>
<keyword evidence="3" id="KW-1185">Reference proteome</keyword>
<feature type="region of interest" description="Disordered" evidence="1">
    <location>
        <begin position="66"/>
        <end position="154"/>
    </location>
</feature>
<evidence type="ECO:0000313" key="2">
    <source>
        <dbReference type="EMBL" id="KAJ7620449.1"/>
    </source>
</evidence>
<evidence type="ECO:0000256" key="1">
    <source>
        <dbReference type="SAM" id="MobiDB-lite"/>
    </source>
</evidence>
<proteinExistence type="predicted"/>
<organism evidence="2 3">
    <name type="scientific">Roridomyces roridus</name>
    <dbReference type="NCBI Taxonomy" id="1738132"/>
    <lineage>
        <taxon>Eukaryota</taxon>
        <taxon>Fungi</taxon>
        <taxon>Dikarya</taxon>
        <taxon>Basidiomycota</taxon>
        <taxon>Agaricomycotina</taxon>
        <taxon>Agaricomycetes</taxon>
        <taxon>Agaricomycetidae</taxon>
        <taxon>Agaricales</taxon>
        <taxon>Marasmiineae</taxon>
        <taxon>Mycenaceae</taxon>
        <taxon>Roridomyces</taxon>
    </lineage>
</organism>
<reference evidence="2" key="1">
    <citation type="submission" date="2023-03" db="EMBL/GenBank/DDBJ databases">
        <title>Massive genome expansion in bonnet fungi (Mycena s.s.) driven by repeated elements and novel gene families across ecological guilds.</title>
        <authorList>
            <consortium name="Lawrence Berkeley National Laboratory"/>
            <person name="Harder C.B."/>
            <person name="Miyauchi S."/>
            <person name="Viragh M."/>
            <person name="Kuo A."/>
            <person name="Thoen E."/>
            <person name="Andreopoulos B."/>
            <person name="Lu D."/>
            <person name="Skrede I."/>
            <person name="Drula E."/>
            <person name="Henrissat B."/>
            <person name="Morin E."/>
            <person name="Kohler A."/>
            <person name="Barry K."/>
            <person name="LaButti K."/>
            <person name="Morin E."/>
            <person name="Salamov A."/>
            <person name="Lipzen A."/>
            <person name="Mereny Z."/>
            <person name="Hegedus B."/>
            <person name="Baldrian P."/>
            <person name="Stursova M."/>
            <person name="Weitz H."/>
            <person name="Taylor A."/>
            <person name="Grigoriev I.V."/>
            <person name="Nagy L.G."/>
            <person name="Martin F."/>
            <person name="Kauserud H."/>
        </authorList>
    </citation>
    <scope>NUCLEOTIDE SEQUENCE</scope>
    <source>
        <strain evidence="2">9284</strain>
    </source>
</reference>